<gene>
    <name evidence="2" type="ORF">CR513_61081</name>
</gene>
<dbReference type="EMBL" id="QJKJ01016611">
    <property type="protein sequence ID" value="RDX60750.1"/>
    <property type="molecule type" value="Genomic_DNA"/>
</dbReference>
<evidence type="ECO:0000313" key="2">
    <source>
        <dbReference type="EMBL" id="RDX60750.1"/>
    </source>
</evidence>
<feature type="non-terminal residue" evidence="2">
    <location>
        <position position="1"/>
    </location>
</feature>
<protein>
    <recommendedName>
        <fullName evidence="4">CCHC-type domain-containing protein</fullName>
    </recommendedName>
</protein>
<evidence type="ECO:0000313" key="3">
    <source>
        <dbReference type="Proteomes" id="UP000257109"/>
    </source>
</evidence>
<accession>A0A371E3Y6</accession>
<feature type="compositionally biased region" description="Polar residues" evidence="1">
    <location>
        <begin position="59"/>
        <end position="70"/>
    </location>
</feature>
<name>A0A371E3Y6_MUCPR</name>
<evidence type="ECO:0000256" key="1">
    <source>
        <dbReference type="SAM" id="MobiDB-lite"/>
    </source>
</evidence>
<dbReference type="Proteomes" id="UP000257109">
    <property type="component" value="Unassembled WGS sequence"/>
</dbReference>
<keyword evidence="3" id="KW-1185">Reference proteome</keyword>
<sequence>MNFLHLVKRDTQSVNAKVEALTRKNEENRQPSMQESEASHKESHVNGGLSPPSYKGGVSTKSTSRKSYPNDNGRGKERGSLRKDKSPKKKSETPKGRKEEEVTPPPSPSRSSSIKCFKCLGKGHIAS</sequence>
<reference evidence="2" key="1">
    <citation type="submission" date="2018-05" db="EMBL/GenBank/DDBJ databases">
        <title>Draft genome of Mucuna pruriens seed.</title>
        <authorList>
            <person name="Nnadi N.E."/>
            <person name="Vos R."/>
            <person name="Hasami M.H."/>
            <person name="Devisetty U.K."/>
            <person name="Aguiy J.C."/>
        </authorList>
    </citation>
    <scope>NUCLEOTIDE SEQUENCE [LARGE SCALE GENOMIC DNA]</scope>
    <source>
        <strain evidence="2">JCA_2017</strain>
    </source>
</reference>
<feature type="compositionally biased region" description="Basic and acidic residues" evidence="1">
    <location>
        <begin position="20"/>
        <end position="29"/>
    </location>
</feature>
<feature type="region of interest" description="Disordered" evidence="1">
    <location>
        <begin position="1"/>
        <end position="127"/>
    </location>
</feature>
<proteinExistence type="predicted"/>
<comment type="caution">
    <text evidence="2">The sequence shown here is derived from an EMBL/GenBank/DDBJ whole genome shotgun (WGS) entry which is preliminary data.</text>
</comment>
<evidence type="ECO:0008006" key="4">
    <source>
        <dbReference type="Google" id="ProtNLM"/>
    </source>
</evidence>
<dbReference type="OrthoDB" id="1194186at2759"/>
<dbReference type="AlphaFoldDB" id="A0A371E3Y6"/>
<organism evidence="2 3">
    <name type="scientific">Mucuna pruriens</name>
    <name type="common">Velvet bean</name>
    <name type="synonym">Dolichos pruriens</name>
    <dbReference type="NCBI Taxonomy" id="157652"/>
    <lineage>
        <taxon>Eukaryota</taxon>
        <taxon>Viridiplantae</taxon>
        <taxon>Streptophyta</taxon>
        <taxon>Embryophyta</taxon>
        <taxon>Tracheophyta</taxon>
        <taxon>Spermatophyta</taxon>
        <taxon>Magnoliopsida</taxon>
        <taxon>eudicotyledons</taxon>
        <taxon>Gunneridae</taxon>
        <taxon>Pentapetalae</taxon>
        <taxon>rosids</taxon>
        <taxon>fabids</taxon>
        <taxon>Fabales</taxon>
        <taxon>Fabaceae</taxon>
        <taxon>Papilionoideae</taxon>
        <taxon>50 kb inversion clade</taxon>
        <taxon>NPAAA clade</taxon>
        <taxon>indigoferoid/millettioid clade</taxon>
        <taxon>Phaseoleae</taxon>
        <taxon>Mucuna</taxon>
    </lineage>
</organism>
<feature type="compositionally biased region" description="Basic and acidic residues" evidence="1">
    <location>
        <begin position="73"/>
        <end position="101"/>
    </location>
</feature>